<proteinExistence type="predicted"/>
<dbReference type="GO" id="GO:0005524">
    <property type="term" value="F:ATP binding"/>
    <property type="evidence" value="ECO:0007669"/>
    <property type="project" value="InterPro"/>
</dbReference>
<keyword evidence="1" id="KW-0808">Transferase</keyword>
<organism evidence="3">
    <name type="scientific">marine sediment metagenome</name>
    <dbReference type="NCBI Taxonomy" id="412755"/>
    <lineage>
        <taxon>unclassified sequences</taxon>
        <taxon>metagenomes</taxon>
        <taxon>ecological metagenomes</taxon>
    </lineage>
</organism>
<dbReference type="InterPro" id="IPR034683">
    <property type="entry name" value="IspD/TarI"/>
</dbReference>
<dbReference type="Gene3D" id="3.90.550.10">
    <property type="entry name" value="Spore Coat Polysaccharide Biosynthesis Protein SpsA, Chain A"/>
    <property type="match status" value="1"/>
</dbReference>
<comment type="caution">
    <text evidence="3">The sequence shown here is derived from an EMBL/GenBank/DDBJ whole genome shotgun (WGS) entry which is preliminary data.</text>
</comment>
<protein>
    <submittedName>
        <fullName evidence="3">Uncharacterized protein</fullName>
    </submittedName>
</protein>
<evidence type="ECO:0000313" key="3">
    <source>
        <dbReference type="EMBL" id="GAI53208.1"/>
    </source>
</evidence>
<name>X1PBI7_9ZZZZ</name>
<gene>
    <name evidence="3" type="ORF">S06H3_58231</name>
</gene>
<evidence type="ECO:0000256" key="2">
    <source>
        <dbReference type="ARBA" id="ARBA00022695"/>
    </source>
</evidence>
<dbReference type="GO" id="GO:0050518">
    <property type="term" value="F:2-C-methyl-D-erythritol 4-phosphate cytidylyltransferase activity"/>
    <property type="evidence" value="ECO:0007669"/>
    <property type="project" value="TreeGrafter"/>
</dbReference>
<dbReference type="GO" id="GO:0008817">
    <property type="term" value="F:corrinoid adenosyltransferase activity"/>
    <property type="evidence" value="ECO:0007669"/>
    <property type="project" value="InterPro"/>
</dbReference>
<dbReference type="Pfam" id="PF01128">
    <property type="entry name" value="IspD"/>
    <property type="match status" value="1"/>
</dbReference>
<dbReference type="SUPFAM" id="SSF53448">
    <property type="entry name" value="Nucleotide-diphospho-sugar transferases"/>
    <property type="match status" value="1"/>
</dbReference>
<dbReference type="PANTHER" id="PTHR32125">
    <property type="entry name" value="2-C-METHYL-D-ERYTHRITOL 4-PHOSPHATE CYTIDYLYLTRANSFERASE, CHLOROPLASTIC"/>
    <property type="match status" value="1"/>
</dbReference>
<dbReference type="GO" id="GO:0009236">
    <property type="term" value="P:cobalamin biosynthetic process"/>
    <property type="evidence" value="ECO:0007669"/>
    <property type="project" value="InterPro"/>
</dbReference>
<dbReference type="AlphaFoldDB" id="X1PBI7"/>
<dbReference type="InterPro" id="IPR029044">
    <property type="entry name" value="Nucleotide-diphossugar_trans"/>
</dbReference>
<keyword evidence="2" id="KW-0548">Nucleotidyltransferase</keyword>
<reference evidence="3" key="1">
    <citation type="journal article" date="2014" name="Front. Microbiol.">
        <title>High frequency of phylogenetically diverse reductive dehalogenase-homologous genes in deep subseafloor sedimentary metagenomes.</title>
        <authorList>
            <person name="Kawai M."/>
            <person name="Futagami T."/>
            <person name="Toyoda A."/>
            <person name="Takaki Y."/>
            <person name="Nishi S."/>
            <person name="Hori S."/>
            <person name="Arai W."/>
            <person name="Tsubouchi T."/>
            <person name="Morono Y."/>
            <person name="Uchiyama I."/>
            <person name="Ito T."/>
            <person name="Fujiyama A."/>
            <person name="Inagaki F."/>
            <person name="Takami H."/>
        </authorList>
    </citation>
    <scope>NUCLEOTIDE SEQUENCE</scope>
    <source>
        <strain evidence="3">Expedition CK06-06</strain>
    </source>
</reference>
<dbReference type="EMBL" id="BARV01037676">
    <property type="protein sequence ID" value="GAI53208.1"/>
    <property type="molecule type" value="Genomic_DNA"/>
</dbReference>
<evidence type="ECO:0000256" key="1">
    <source>
        <dbReference type="ARBA" id="ARBA00022679"/>
    </source>
</evidence>
<dbReference type="InterPro" id="IPR050088">
    <property type="entry name" value="IspD/TarI_cytidylyltransf_bact"/>
</dbReference>
<sequence length="90" mass="10073">AATIKQAKDNTIIKTVDRAGLYEAQTPQIFKADLLKKAYESLKNLDKTKISDDAQLIEALGEKVSIVETEMKNIKHPFDKGLPARRGIEF</sequence>
<accession>X1PBI7</accession>
<dbReference type="PANTHER" id="PTHR32125:SF4">
    <property type="entry name" value="2-C-METHYL-D-ERYTHRITOL 4-PHOSPHATE CYTIDYLYLTRANSFERASE, CHLOROPLASTIC"/>
    <property type="match status" value="1"/>
</dbReference>
<feature type="non-terminal residue" evidence="3">
    <location>
        <position position="1"/>
    </location>
</feature>